<dbReference type="Pfam" id="PF01381">
    <property type="entry name" value="HTH_3"/>
    <property type="match status" value="1"/>
</dbReference>
<evidence type="ECO:0000313" key="5">
    <source>
        <dbReference type="Proteomes" id="UP000825701"/>
    </source>
</evidence>
<keyword evidence="2" id="KW-0520">NAD</keyword>
<dbReference type="Gene3D" id="2.60.120.10">
    <property type="entry name" value="Jelly Rolls"/>
    <property type="match status" value="1"/>
</dbReference>
<dbReference type="CDD" id="cd00093">
    <property type="entry name" value="HTH_XRE"/>
    <property type="match status" value="1"/>
</dbReference>
<sequence>MLDTAKGDRLGPNLRALRQERGLTLDRLASLSDLTRGYLSLVERGLKTPSITALIRVAGALEVNIAQLFDLNAVPNVRYTLQRARDQRAPKRAFGLTPLAPGRAAKMMEPFIMRPTSSPGAIGGPRWAHGGEEMLFVVSGRIAVKLGGEELELDKGDCLYFSGEERHEVRSLGDEQAEVLVVIASDPDAGLAPGMASSPVLLLTSLSADDEAAWLHALRSAMPDEVVETDPDRPAVEIAIVANPPPGGLRGLPALKWVHSLWAGVDGLLKDPTVPDVPVLRLVDPTMAQAMAETVAAAVLGLHREFDVYGAQQRAGLWSARPFRFARDRAVTILGLGEMGRASAALLKAVGFDVRGWSRSGATIEGVRTFAGADGFLQAVRGAEILVNLLPLTPETEGVLCAKTFEALAGGACVVNFGRGGHVAESDLVDALNSGRLRHAVLDVFRTEPPPAGHPFWSHPGVTILPHVAAPTDMSSASAVVAVAVATYRMTGVAPEGLDRRRGY</sequence>
<proteinExistence type="predicted"/>
<dbReference type="PANTHER" id="PTHR43333">
    <property type="entry name" value="2-HACID_DH_C DOMAIN-CONTAINING PROTEIN"/>
    <property type="match status" value="1"/>
</dbReference>
<dbReference type="PANTHER" id="PTHR43333:SF1">
    <property type="entry name" value="D-ISOMER SPECIFIC 2-HYDROXYACID DEHYDROGENASE NAD-BINDING DOMAIN-CONTAINING PROTEIN"/>
    <property type="match status" value="1"/>
</dbReference>
<dbReference type="Pfam" id="PF02826">
    <property type="entry name" value="2-Hacid_dh_C"/>
    <property type="match status" value="1"/>
</dbReference>
<dbReference type="SUPFAM" id="SSF47413">
    <property type="entry name" value="lambda repressor-like DNA-binding domains"/>
    <property type="match status" value="1"/>
</dbReference>
<dbReference type="AlphaFoldDB" id="A0A9E6RBL3"/>
<dbReference type="InterPro" id="IPR010982">
    <property type="entry name" value="Lambda_DNA-bd_dom_sf"/>
</dbReference>
<dbReference type="InterPro" id="IPR036291">
    <property type="entry name" value="NAD(P)-bd_dom_sf"/>
</dbReference>
<dbReference type="SUPFAM" id="SSF51735">
    <property type="entry name" value="NAD(P)-binding Rossmann-fold domains"/>
    <property type="match status" value="1"/>
</dbReference>
<dbReference type="GO" id="GO:0003677">
    <property type="term" value="F:DNA binding"/>
    <property type="evidence" value="ECO:0007669"/>
    <property type="project" value="InterPro"/>
</dbReference>
<name>A0A9E6RBL3_9HYPH</name>
<dbReference type="InterPro" id="IPR014710">
    <property type="entry name" value="RmlC-like_jellyroll"/>
</dbReference>
<dbReference type="GO" id="GO:0051287">
    <property type="term" value="F:NAD binding"/>
    <property type="evidence" value="ECO:0007669"/>
    <property type="project" value="InterPro"/>
</dbReference>
<feature type="domain" description="HTH cro/C1-type" evidence="3">
    <location>
        <begin position="13"/>
        <end position="68"/>
    </location>
</feature>
<dbReference type="Pfam" id="PF07883">
    <property type="entry name" value="Cupin_2"/>
    <property type="match status" value="1"/>
</dbReference>
<dbReference type="InterPro" id="IPR001387">
    <property type="entry name" value="Cro/C1-type_HTH"/>
</dbReference>
<protein>
    <submittedName>
        <fullName evidence="4">Cupin domain-containing protein</fullName>
    </submittedName>
</protein>
<dbReference type="RefSeq" id="WP_261405120.1">
    <property type="nucleotide sequence ID" value="NZ_CP081869.1"/>
</dbReference>
<keyword evidence="1" id="KW-0560">Oxidoreductase</keyword>
<dbReference type="CDD" id="cd02209">
    <property type="entry name" value="cupin_XRE_C"/>
    <property type="match status" value="1"/>
</dbReference>
<dbReference type="GO" id="GO:0016491">
    <property type="term" value="F:oxidoreductase activity"/>
    <property type="evidence" value="ECO:0007669"/>
    <property type="project" value="UniProtKB-KW"/>
</dbReference>
<gene>
    <name evidence="4" type="ORF">K6K41_10710</name>
</gene>
<evidence type="ECO:0000256" key="2">
    <source>
        <dbReference type="ARBA" id="ARBA00023027"/>
    </source>
</evidence>
<dbReference type="InterPro" id="IPR006140">
    <property type="entry name" value="D-isomer_DH_NAD-bd"/>
</dbReference>
<accession>A0A9E6RBL3</accession>
<organism evidence="4 5">
    <name type="scientific">Chenggangzhangella methanolivorans</name>
    <dbReference type="NCBI Taxonomy" id="1437009"/>
    <lineage>
        <taxon>Bacteria</taxon>
        <taxon>Pseudomonadati</taxon>
        <taxon>Pseudomonadota</taxon>
        <taxon>Alphaproteobacteria</taxon>
        <taxon>Hyphomicrobiales</taxon>
        <taxon>Methylopilaceae</taxon>
        <taxon>Chenggangzhangella</taxon>
    </lineage>
</organism>
<dbReference type="Proteomes" id="UP000825701">
    <property type="component" value="Chromosome"/>
</dbReference>
<dbReference type="InterPro" id="IPR011051">
    <property type="entry name" value="RmlC_Cupin_sf"/>
</dbReference>
<evidence type="ECO:0000313" key="4">
    <source>
        <dbReference type="EMBL" id="QZO01784.1"/>
    </source>
</evidence>
<keyword evidence="5" id="KW-1185">Reference proteome</keyword>
<dbReference type="KEGG" id="cmet:K6K41_10710"/>
<dbReference type="Gene3D" id="3.40.50.720">
    <property type="entry name" value="NAD(P)-binding Rossmann-like Domain"/>
    <property type="match status" value="2"/>
</dbReference>
<dbReference type="SUPFAM" id="SSF51182">
    <property type="entry name" value="RmlC-like cupins"/>
    <property type="match status" value="1"/>
</dbReference>
<evidence type="ECO:0000256" key="1">
    <source>
        <dbReference type="ARBA" id="ARBA00023002"/>
    </source>
</evidence>
<dbReference type="EMBL" id="CP081869">
    <property type="protein sequence ID" value="QZO01784.1"/>
    <property type="molecule type" value="Genomic_DNA"/>
</dbReference>
<reference evidence="4" key="1">
    <citation type="submission" date="2021-08" db="EMBL/GenBank/DDBJ databases">
        <authorList>
            <person name="Zhang H."/>
            <person name="Xu M."/>
            <person name="Yu Z."/>
            <person name="Yang L."/>
            <person name="Cai Y."/>
        </authorList>
    </citation>
    <scope>NUCLEOTIDE SEQUENCE</scope>
    <source>
        <strain evidence="4">CHL1</strain>
    </source>
</reference>
<dbReference type="SMART" id="SM00530">
    <property type="entry name" value="HTH_XRE"/>
    <property type="match status" value="1"/>
</dbReference>
<evidence type="ECO:0000259" key="3">
    <source>
        <dbReference type="SMART" id="SM00530"/>
    </source>
</evidence>
<dbReference type="Gene3D" id="1.10.260.40">
    <property type="entry name" value="lambda repressor-like DNA-binding domains"/>
    <property type="match status" value="1"/>
</dbReference>
<dbReference type="CDD" id="cd12164">
    <property type="entry name" value="GDH_like_2"/>
    <property type="match status" value="1"/>
</dbReference>
<dbReference type="InterPro" id="IPR013096">
    <property type="entry name" value="Cupin_2"/>
</dbReference>